<proteinExistence type="predicted"/>
<dbReference type="AlphaFoldDB" id="A0A8J3B427"/>
<feature type="compositionally biased region" description="Basic and acidic residues" evidence="1">
    <location>
        <begin position="7"/>
        <end position="23"/>
    </location>
</feature>
<dbReference type="EMBL" id="BMQB01000002">
    <property type="protein sequence ID" value="GGJ82454.1"/>
    <property type="molecule type" value="Genomic_DNA"/>
</dbReference>
<sequence>MLRRGARARERPDRVTRSDHEGSRAGRLAMHLTFIGKDPGSEPSGSPTLYRTDRGSLIVQGWVVTDHDALAAMDIPAGESDFYVFDDRLALFLHYAGAGTNASFETTTDPDLVGFCRRAFEEVWRRALPADEFRSRQ</sequence>
<dbReference type="Pfam" id="PF21806">
    <property type="entry name" value="DUF6879"/>
    <property type="match status" value="1"/>
</dbReference>
<dbReference type="InterPro" id="IPR049244">
    <property type="entry name" value="DUF6879"/>
</dbReference>
<protein>
    <recommendedName>
        <fullName evidence="2">DUF6879 domain-containing protein</fullName>
    </recommendedName>
</protein>
<name>A0A8J3B427_9ACTN</name>
<evidence type="ECO:0000313" key="4">
    <source>
        <dbReference type="Proteomes" id="UP000649739"/>
    </source>
</evidence>
<evidence type="ECO:0000256" key="1">
    <source>
        <dbReference type="SAM" id="MobiDB-lite"/>
    </source>
</evidence>
<dbReference type="Proteomes" id="UP000649739">
    <property type="component" value="Unassembled WGS sequence"/>
</dbReference>
<reference evidence="3" key="2">
    <citation type="submission" date="2020-09" db="EMBL/GenBank/DDBJ databases">
        <authorList>
            <person name="Sun Q."/>
            <person name="Ohkuma M."/>
        </authorList>
    </citation>
    <scope>NUCLEOTIDE SEQUENCE</scope>
    <source>
        <strain evidence="3">JCM 3090</strain>
    </source>
</reference>
<reference evidence="3" key="1">
    <citation type="journal article" date="2014" name="Int. J. Syst. Evol. Microbiol.">
        <title>Complete genome sequence of Corynebacterium casei LMG S-19264T (=DSM 44701T), isolated from a smear-ripened cheese.</title>
        <authorList>
            <consortium name="US DOE Joint Genome Institute (JGI-PGF)"/>
            <person name="Walter F."/>
            <person name="Albersmeier A."/>
            <person name="Kalinowski J."/>
            <person name="Ruckert C."/>
        </authorList>
    </citation>
    <scope>NUCLEOTIDE SEQUENCE</scope>
    <source>
        <strain evidence="3">JCM 3090</strain>
    </source>
</reference>
<organism evidence="3 4">
    <name type="scientific">Pilimelia anulata</name>
    <dbReference type="NCBI Taxonomy" id="53371"/>
    <lineage>
        <taxon>Bacteria</taxon>
        <taxon>Bacillati</taxon>
        <taxon>Actinomycetota</taxon>
        <taxon>Actinomycetes</taxon>
        <taxon>Micromonosporales</taxon>
        <taxon>Micromonosporaceae</taxon>
        <taxon>Pilimelia</taxon>
    </lineage>
</organism>
<gene>
    <name evidence="3" type="ORF">GCM10010123_10150</name>
</gene>
<accession>A0A8J3B427</accession>
<evidence type="ECO:0000313" key="3">
    <source>
        <dbReference type="EMBL" id="GGJ82454.1"/>
    </source>
</evidence>
<feature type="region of interest" description="Disordered" evidence="1">
    <location>
        <begin position="1"/>
        <end position="23"/>
    </location>
</feature>
<comment type="caution">
    <text evidence="3">The sequence shown here is derived from an EMBL/GenBank/DDBJ whole genome shotgun (WGS) entry which is preliminary data.</text>
</comment>
<keyword evidence="4" id="KW-1185">Reference proteome</keyword>
<feature type="domain" description="DUF6879" evidence="2">
    <location>
        <begin position="69"/>
        <end position="134"/>
    </location>
</feature>
<evidence type="ECO:0000259" key="2">
    <source>
        <dbReference type="Pfam" id="PF21806"/>
    </source>
</evidence>